<feature type="compositionally biased region" description="Basic and acidic residues" evidence="1">
    <location>
        <begin position="36"/>
        <end position="82"/>
    </location>
</feature>
<proteinExistence type="predicted"/>
<keyword evidence="3" id="KW-1185">Reference proteome</keyword>
<dbReference type="AlphaFoldDB" id="A0A0M2NDY5"/>
<feature type="region of interest" description="Disordered" evidence="1">
    <location>
        <begin position="36"/>
        <end position="111"/>
    </location>
</feature>
<dbReference type="OrthoDB" id="2604992at2"/>
<reference evidence="2 3" key="1">
    <citation type="submission" date="2015-04" db="EMBL/GenBank/DDBJ databases">
        <title>Draft genome sequence of bacteremic isolate Catabacter hongkongensis type strain HKU16T.</title>
        <authorList>
            <person name="Lau S.K."/>
            <person name="Teng J.L."/>
            <person name="Huang Y."/>
            <person name="Curreem S.O."/>
            <person name="Tsui S.K."/>
            <person name="Woo P.C."/>
        </authorList>
    </citation>
    <scope>NUCLEOTIDE SEQUENCE [LARGE SCALE GENOMIC DNA]</scope>
    <source>
        <strain evidence="2 3">HKU16</strain>
    </source>
</reference>
<dbReference type="STRING" id="270498.CHK_1849"/>
<dbReference type="RefSeq" id="WP_046443703.1">
    <property type="nucleotide sequence ID" value="NZ_LAYJ01000102.1"/>
</dbReference>
<organism evidence="2 3">
    <name type="scientific">Christensenella hongkongensis</name>
    <dbReference type="NCBI Taxonomy" id="270498"/>
    <lineage>
        <taxon>Bacteria</taxon>
        <taxon>Bacillati</taxon>
        <taxon>Bacillota</taxon>
        <taxon>Clostridia</taxon>
        <taxon>Christensenellales</taxon>
        <taxon>Christensenellaceae</taxon>
        <taxon>Christensenella</taxon>
    </lineage>
</organism>
<dbReference type="PATRIC" id="fig|270498.16.peg.1116"/>
<dbReference type="Proteomes" id="UP000034076">
    <property type="component" value="Unassembled WGS sequence"/>
</dbReference>
<name>A0A0M2NDY5_9FIRM</name>
<dbReference type="EMBL" id="LAYJ01000102">
    <property type="protein sequence ID" value="KKI50734.1"/>
    <property type="molecule type" value="Genomic_DNA"/>
</dbReference>
<accession>A0A0M2NDY5</accession>
<protein>
    <submittedName>
        <fullName evidence="2">Uncharacterized protein</fullName>
    </submittedName>
</protein>
<comment type="caution">
    <text evidence="2">The sequence shown here is derived from an EMBL/GenBank/DDBJ whole genome shotgun (WGS) entry which is preliminary data.</text>
</comment>
<feature type="compositionally biased region" description="Polar residues" evidence="1">
    <location>
        <begin position="85"/>
        <end position="95"/>
    </location>
</feature>
<evidence type="ECO:0000313" key="2">
    <source>
        <dbReference type="EMBL" id="KKI50734.1"/>
    </source>
</evidence>
<evidence type="ECO:0000313" key="3">
    <source>
        <dbReference type="Proteomes" id="UP000034076"/>
    </source>
</evidence>
<evidence type="ECO:0000256" key="1">
    <source>
        <dbReference type="SAM" id="MobiDB-lite"/>
    </source>
</evidence>
<dbReference type="InterPro" id="IPR036366">
    <property type="entry name" value="PGBDSf"/>
</dbReference>
<dbReference type="Gene3D" id="1.10.101.10">
    <property type="entry name" value="PGBD-like superfamily/PGBD"/>
    <property type="match status" value="1"/>
</dbReference>
<gene>
    <name evidence="2" type="ORF">CHK_1849</name>
</gene>
<sequence>MIISGNIKKELLKAPFYMQRKERTDMVFNNKLYEQKRQQEAARRRQKEEAERKRRQEEERRRQAKEEQQRQERFRRQQEAKHTQNHSVKATQSLLNGFGFTDNRGNPLKEDGVLGAKTKEATKKFGRYQEELAKPSLKTKRFQQELNQSGIRYLDGKPLREDGVYGPKTDHVNSKVDNEFTGWLMDDHYRPKTVSQKQYPTMPQLEDKVVKNIMAGRWSDLNGSKMEQPKQTGKRLLKLDLQSPVREAITSKKGESRNNLLKKDVSQQIVDPTQFQSKDELQEYLKQNPDAVLPKGLDGRMTGGWDHALAEKPSIKAAPTSPEDYPFELIDGEVSLYNTPQKTVIKIPEEKNRDTAMEKLGTLNGLTKDKIFSPLLKTIEDAESVSCETTTTTTTVDQINNRIKNEDKEMKEAGRNIRDTIMGVIGAASSIREGSIDPNQEFISDQFGRMIDGQFDQVDEQKPPKYSGYDKQGKKIGEITRETLDIKTGNDNWAAPIQGYRHQIIYEYYVQGNQKKILRIENNGKEIYNNYAEN</sequence>